<keyword evidence="5" id="KW-0808">Transferase</keyword>
<comment type="similarity">
    <text evidence="4">Belongs to the glycosyltransferase 8 family.</text>
</comment>
<evidence type="ECO:0000256" key="5">
    <source>
        <dbReference type="ARBA" id="ARBA00022679"/>
    </source>
</evidence>
<dbReference type="InterPro" id="IPR040525">
    <property type="entry name" value="UGGT_TRXL_4"/>
</dbReference>
<feature type="signal peptide" evidence="10">
    <location>
        <begin position="1"/>
        <end position="15"/>
    </location>
</feature>
<dbReference type="PANTHER" id="PTHR11226:SF0">
    <property type="entry name" value="UDP-GLUCOSE:GLYCOPROTEIN GLUCOSYLTRANSFERASE"/>
    <property type="match status" value="1"/>
</dbReference>
<feature type="region of interest" description="Disordered" evidence="9">
    <location>
        <begin position="1459"/>
        <end position="1485"/>
    </location>
</feature>
<dbReference type="GO" id="GO:0018279">
    <property type="term" value="P:protein N-linked glycosylation via asparagine"/>
    <property type="evidence" value="ECO:0007669"/>
    <property type="project" value="TreeGrafter"/>
</dbReference>
<feature type="chain" id="PRO_5025596030" description="UDP-glucose:glycoprotein glucosyltransferase" evidence="10">
    <location>
        <begin position="16"/>
        <end position="1485"/>
    </location>
</feature>
<dbReference type="InterPro" id="IPR040693">
    <property type="entry name" value="UGGT_TRXL_1"/>
</dbReference>
<feature type="domain" description="UGGT thioredoxin-like" evidence="13">
    <location>
        <begin position="427"/>
        <end position="658"/>
    </location>
</feature>
<dbReference type="Pfam" id="PF18403">
    <property type="entry name" value="Thioredoxin_15"/>
    <property type="match status" value="1"/>
</dbReference>
<dbReference type="EMBL" id="GIBP01000057">
    <property type="protein sequence ID" value="NDV29026.1"/>
    <property type="molecule type" value="Transcribed_RNA"/>
</dbReference>
<comment type="cofactor">
    <cofactor evidence="1">
        <name>Ca(2+)</name>
        <dbReference type="ChEBI" id="CHEBI:29108"/>
    </cofactor>
</comment>
<keyword evidence="7" id="KW-0256">Endoplasmic reticulum</keyword>
<evidence type="ECO:0000259" key="11">
    <source>
        <dbReference type="Pfam" id="PF18400"/>
    </source>
</evidence>
<dbReference type="InterPro" id="IPR040497">
    <property type="entry name" value="Glyco_transf_24"/>
</dbReference>
<evidence type="ECO:0000256" key="8">
    <source>
        <dbReference type="ARBA" id="ARBA00023180"/>
    </source>
</evidence>
<accession>A0A6B2KWC8</accession>
<dbReference type="InterPro" id="IPR040692">
    <property type="entry name" value="UGGT_TRXL_3"/>
</dbReference>
<feature type="domain" description="UDP-glucose:glycoprotein glucosyltransferase thioredoxin-like" evidence="14">
    <location>
        <begin position="674"/>
        <end position="885"/>
    </location>
</feature>
<dbReference type="InterPro" id="IPR029044">
    <property type="entry name" value="Nucleotide-diphossugar_trans"/>
</dbReference>
<dbReference type="GO" id="GO:0005788">
    <property type="term" value="C:endoplasmic reticulum lumen"/>
    <property type="evidence" value="ECO:0007669"/>
    <property type="project" value="UniProtKB-SubCell"/>
</dbReference>
<feature type="domain" description="UGGT thioredoxin-like" evidence="12">
    <location>
        <begin position="292"/>
        <end position="411"/>
    </location>
</feature>
<evidence type="ECO:0000256" key="6">
    <source>
        <dbReference type="ARBA" id="ARBA00022729"/>
    </source>
</evidence>
<feature type="domain" description="UGGT thioredoxin-like" evidence="11">
    <location>
        <begin position="33"/>
        <end position="214"/>
    </location>
</feature>
<dbReference type="GO" id="GO:0003980">
    <property type="term" value="F:UDP-glucose:glycoprotein glucosyltransferase activity"/>
    <property type="evidence" value="ECO:0007669"/>
    <property type="project" value="InterPro"/>
</dbReference>
<reference evidence="16" key="1">
    <citation type="journal article" date="2020" name="J. Eukaryot. Microbiol.">
        <title>De novo Sequencing, Assembly and Annotation of the Transcriptome for the Free-Living Testate Amoeba Arcella intermedia.</title>
        <authorList>
            <person name="Ribeiro G.M."/>
            <person name="Porfirio-Sousa A.L."/>
            <person name="Maurer-Alcala X.X."/>
            <person name="Katz L.A."/>
            <person name="Lahr D.J.G."/>
        </authorList>
    </citation>
    <scope>NUCLEOTIDE SEQUENCE</scope>
</reference>
<dbReference type="Pfam" id="PF18402">
    <property type="entry name" value="Thioredoxin_14"/>
    <property type="match status" value="1"/>
</dbReference>
<dbReference type="PANTHER" id="PTHR11226">
    <property type="entry name" value="UDP-GLUCOSE GLYCOPROTEIN:GLUCOSYLTRANSFERASE"/>
    <property type="match status" value="1"/>
</dbReference>
<keyword evidence="8" id="KW-0325">Glycoprotein</keyword>
<comment type="subcellular location">
    <subcellularLocation>
        <location evidence="2">Endoplasmic reticulum lumen</location>
    </subcellularLocation>
</comment>
<evidence type="ECO:0000256" key="7">
    <source>
        <dbReference type="ARBA" id="ARBA00022824"/>
    </source>
</evidence>
<evidence type="ECO:0000256" key="1">
    <source>
        <dbReference type="ARBA" id="ARBA00001913"/>
    </source>
</evidence>
<dbReference type="InterPro" id="IPR009448">
    <property type="entry name" value="UDP-g_GGtrans"/>
</dbReference>
<dbReference type="CDD" id="cd06432">
    <property type="entry name" value="GT8_HUGT1_C_like"/>
    <property type="match status" value="1"/>
</dbReference>
<keyword evidence="6 10" id="KW-0732">Signal</keyword>
<proteinExistence type="inferred from homology"/>
<evidence type="ECO:0000259" key="12">
    <source>
        <dbReference type="Pfam" id="PF18401"/>
    </source>
</evidence>
<dbReference type="Pfam" id="PF18400">
    <property type="entry name" value="Thioredoxin_12"/>
    <property type="match status" value="1"/>
</dbReference>
<evidence type="ECO:0000313" key="16">
    <source>
        <dbReference type="EMBL" id="NDV29026.1"/>
    </source>
</evidence>
<evidence type="ECO:0000259" key="14">
    <source>
        <dbReference type="Pfam" id="PF18403"/>
    </source>
</evidence>
<protein>
    <recommendedName>
        <fullName evidence="17">UDP-glucose:glycoprotein glucosyltransferase</fullName>
    </recommendedName>
</protein>
<sequence>MALVLILSCASSVHSASNRKVNVALKSKWSAYPLASEASEFFESVGSEHFWGFLEYLEDVGASSDKEVFDKAVDFANSIKLSRALLSLLKWSLSIHNENPKLEAHRHLASQELLPFELQNVTDGRAWVHINGKVFGDVNEVQAALSLDLSNAESPELYPFDHKHPSSFDGPSPVVILYGSIGDQKTLQFHRKIIEFVGPKQLRYVFRHWFSKEHLNLPKLNLQGFGVDLALKSLEYKVIDDSKQANDKGKEDVHTDSGPVQGFDFTALTKQYPHLSSELLAFKAHLLAADFQMEQLKVWELKDLGLISTQKILEAPEPLRMLRDISQNLPVLAHTLARQAINDTARSSILSIISRLNGFSNGLWINKVAYSTAALDPFMLYRSISQQIFNTDLLKNIGISSSSVYDILSHSFPESSGPQLDLSSIQKNIIFVNNLDTDGRYYNWYPRVEDILQPVWPQQFHYVRKNFWTVVLVVDPADKTAASTAFQLLNLMWQNLPARIGFLFDMREKRSERAGKVWKYVYDNWGVTTLYQFLRHLTSSSGSKLGDDELRAALIACMGDYFEDSMTERKEVQTFIQGAKKSLIEKGISGLGTTMFVNGHMISVPSPEALVDPLISKIFELREQMQGWVRNGLVTDSTDIFTFVSKQPGSLSRFNALVFPSSEKPKYLPIHQYELLDTLSYFNSRNADDLIHPVTHLVAMQLNTSDGRGVVKEAFSLLEKGDFKMTRFGIVDCSGSITYRAFHSIAQSGATASDYLPLLSQILDAKNIDEKKILELVEGSTLSTTKFQERWNDVETWNKLQEQTEKFCREHIGQDNAVITAGRIIRIPEEVTWLRFDFETLSTYEHNNRLSTIHNLVQDISYSRDPDSITSAFVSNIIQKVAAIISLIPEGVNFQQQMPQIEPSFKVKSGTGEDISVLAVLDPLSKNTQKITPILMGLLELFDCTISVIMSPARSLSDMPLKNFYRYQMDVLSFDENGKAIENGIASFSNLPQGRLLSTTIQVPSSWLVLSSKCKYDLDNIVLDKLPTDELSMDAEFVLENILIEGSCMDLSNRGIPPRGLELVLSDKINPHIQDSLVMSNLGYFQLKANPGVFELTLAPGRASTIYTIKETAQSEESIPNKKIIMTTWSGEQQMLYVEKRKGMEDVSLFKDSPKKKDEGGNSWSLSNLFGGKEEGEVGGAQKKDDTIHVFSLASGHLYERFLKIMMLTVIKNTDANVKFWLLSNFLSPAFKEFVPKMAERYGFQVELVTYKWPAWLHEQTEKQRIIWAYKILFLDVLFPLNISRIIYVDADQIVRADLRELRDMDLQGAPYGYTPFCSGYNMNPDTTGFRFWDSGYWRDHLGGKPYHISALYVIDLPTLRENGFADSLRATYNGLSKDPNSLANLDQDLPNYLQGAVPIFSLPQEWLWCETWCTMNSKENAKTIDLCNNPLTKIPKLEAAMRLIPEWVDLDTEVKQVEATTIPNSQDDQPTPTPANPEDKKPDL</sequence>
<dbReference type="Pfam" id="PF18401">
    <property type="entry name" value="Thioredoxin_13"/>
    <property type="match status" value="1"/>
</dbReference>
<dbReference type="InterPro" id="IPR040694">
    <property type="entry name" value="UGGT_TRXL_2"/>
</dbReference>
<evidence type="ECO:0000256" key="2">
    <source>
        <dbReference type="ARBA" id="ARBA00004319"/>
    </source>
</evidence>
<dbReference type="GO" id="GO:0051082">
    <property type="term" value="F:unfolded protein binding"/>
    <property type="evidence" value="ECO:0007669"/>
    <property type="project" value="TreeGrafter"/>
</dbReference>
<dbReference type="SUPFAM" id="SSF53448">
    <property type="entry name" value="Nucleotide-diphospho-sugar transferases"/>
    <property type="match status" value="1"/>
</dbReference>
<evidence type="ECO:0008006" key="17">
    <source>
        <dbReference type="Google" id="ProtNLM"/>
    </source>
</evidence>
<dbReference type="Pfam" id="PF06427">
    <property type="entry name" value="UDP-g_GGTase"/>
    <property type="match status" value="1"/>
</dbReference>
<comment type="pathway">
    <text evidence="3">Protein modification; protein glycosylation.</text>
</comment>
<dbReference type="GO" id="GO:0036503">
    <property type="term" value="P:ERAD pathway"/>
    <property type="evidence" value="ECO:0007669"/>
    <property type="project" value="TreeGrafter"/>
</dbReference>
<feature type="domain" description="Glucosyltransferase 24 catalytic" evidence="15">
    <location>
        <begin position="1188"/>
        <end position="1458"/>
    </location>
</feature>
<name>A0A6B2KWC8_9EUKA</name>
<feature type="compositionally biased region" description="Polar residues" evidence="9">
    <location>
        <begin position="1459"/>
        <end position="1471"/>
    </location>
</feature>
<dbReference type="Pfam" id="PF18404">
    <property type="entry name" value="Glyco_transf_24"/>
    <property type="match status" value="1"/>
</dbReference>
<evidence type="ECO:0000259" key="15">
    <source>
        <dbReference type="Pfam" id="PF18404"/>
    </source>
</evidence>
<evidence type="ECO:0000256" key="10">
    <source>
        <dbReference type="SAM" id="SignalP"/>
    </source>
</evidence>
<evidence type="ECO:0000259" key="13">
    <source>
        <dbReference type="Pfam" id="PF18402"/>
    </source>
</evidence>
<dbReference type="Gene3D" id="3.90.550.10">
    <property type="entry name" value="Spore Coat Polysaccharide Biosynthesis Protein SpsA, Chain A"/>
    <property type="match status" value="1"/>
</dbReference>
<evidence type="ECO:0000256" key="4">
    <source>
        <dbReference type="ARBA" id="ARBA00006351"/>
    </source>
</evidence>
<dbReference type="UniPathway" id="UPA00378"/>
<evidence type="ECO:0000256" key="9">
    <source>
        <dbReference type="SAM" id="MobiDB-lite"/>
    </source>
</evidence>
<evidence type="ECO:0000256" key="3">
    <source>
        <dbReference type="ARBA" id="ARBA00004922"/>
    </source>
</evidence>
<organism evidence="16">
    <name type="scientific">Arcella intermedia</name>
    <dbReference type="NCBI Taxonomy" id="1963864"/>
    <lineage>
        <taxon>Eukaryota</taxon>
        <taxon>Amoebozoa</taxon>
        <taxon>Tubulinea</taxon>
        <taxon>Elardia</taxon>
        <taxon>Arcellinida</taxon>
        <taxon>Sphaerothecina</taxon>
        <taxon>Arcellidae</taxon>
        <taxon>Arcella</taxon>
    </lineage>
</organism>